<dbReference type="AlphaFoldDB" id="A0A923MRI6"/>
<protein>
    <submittedName>
        <fullName evidence="3">AAA family ATPase</fullName>
    </submittedName>
</protein>
<dbReference type="SUPFAM" id="SSF140990">
    <property type="entry name" value="FtsH protease domain-like"/>
    <property type="match status" value="1"/>
</dbReference>
<dbReference type="InterPro" id="IPR000642">
    <property type="entry name" value="Peptidase_M41"/>
</dbReference>
<name>A0A923MRI6_9BURK</name>
<gene>
    <name evidence="3" type="ORF">H8N03_11650</name>
</gene>
<dbReference type="Gene3D" id="3.40.50.300">
    <property type="entry name" value="P-loop containing nucleotide triphosphate hydrolases"/>
    <property type="match status" value="1"/>
</dbReference>
<dbReference type="PANTHER" id="PTHR23076">
    <property type="entry name" value="METALLOPROTEASE M41 FTSH"/>
    <property type="match status" value="1"/>
</dbReference>
<evidence type="ECO:0000313" key="4">
    <source>
        <dbReference type="Proteomes" id="UP000608513"/>
    </source>
</evidence>
<dbReference type="SMART" id="SM00382">
    <property type="entry name" value="AAA"/>
    <property type="match status" value="1"/>
</dbReference>
<feature type="transmembrane region" description="Helical" evidence="1">
    <location>
        <begin position="203"/>
        <end position="225"/>
    </location>
</feature>
<dbReference type="InterPro" id="IPR003959">
    <property type="entry name" value="ATPase_AAA_core"/>
</dbReference>
<sequence length="721" mass="79888">MSDLAAKKDTVEDADEGASSSLWPSLRKLGARLSDWFTIQSTAMKCMLIAVAILIPVTGVYSFTVWQRQAAVAEQVKAMAGQTGAEAMWTLNEKLPVVFGSGSVLGFLEANPVERITVVYKPLMWNVSERIVLIESKGTQYAYYPSDMETKIFADKAVTASWGPKMVFVPRGELSATSQDMLEKLDERFSGARPQSEKDGWKAGVSGVLSAALTVGLLGFLAFHLKGQFKSLRFIEPAQVQGSIDDLVGMDDIKSEVRQIKDQYERRADYAEYGIDKPFNVMFSGPAGTGKTKLASYLAKELGLPILFHSAANLETGYVAGGSNTLARIASMAKRRKRCIVFLDEAQDLFMKRGGHRKFDDDTQNMLLAILDGVRTKSDAEIIWIVASNFNSESMAMDEAMLRRFQMKVDFRLPNKEERRAIFEHYLAQRSEKVANDLDLRHIVEITEGRSPADLETIVNQAGITAVQHGELIDADTLMQAAERVLVGNVNSNTTKERERDRRIIAIHEWGHFLVDFELERKKAGGDWEKILGEMKTIKISLKANPRNNALGFVFHKQGNNLLKTKSDIEHDVRVLLGGMANEELFFGEEGTTNGAHNDITRVTKLLHHAVAEMGMYRKTRLNFGALNDSGNRTVDEETRSIMELQSERLYGETKSALARLKPLTEHLAGKLMDQGEMSLKDALHEIRAFEAACHSFDSRVGLNGAASAQPAQPAPDAAAG</sequence>
<dbReference type="InterPro" id="IPR037219">
    <property type="entry name" value="Peptidase_M41-like"/>
</dbReference>
<feature type="transmembrane region" description="Helical" evidence="1">
    <location>
        <begin position="42"/>
        <end position="63"/>
    </location>
</feature>
<feature type="domain" description="AAA+ ATPase" evidence="2">
    <location>
        <begin position="277"/>
        <end position="415"/>
    </location>
</feature>
<dbReference type="CDD" id="cd19481">
    <property type="entry name" value="RecA-like_protease"/>
    <property type="match status" value="1"/>
</dbReference>
<dbReference type="SUPFAM" id="SSF52540">
    <property type="entry name" value="P-loop containing nucleoside triphosphate hydrolases"/>
    <property type="match status" value="1"/>
</dbReference>
<dbReference type="GO" id="GO:0004176">
    <property type="term" value="F:ATP-dependent peptidase activity"/>
    <property type="evidence" value="ECO:0007669"/>
    <property type="project" value="InterPro"/>
</dbReference>
<evidence type="ECO:0000313" key="3">
    <source>
        <dbReference type="EMBL" id="MBC5783601.1"/>
    </source>
</evidence>
<dbReference type="GO" id="GO:0004222">
    <property type="term" value="F:metalloendopeptidase activity"/>
    <property type="evidence" value="ECO:0007669"/>
    <property type="project" value="InterPro"/>
</dbReference>
<keyword evidence="1" id="KW-0812">Transmembrane</keyword>
<comment type="caution">
    <text evidence="3">The sequence shown here is derived from an EMBL/GenBank/DDBJ whole genome shotgun (WGS) entry which is preliminary data.</text>
</comment>
<dbReference type="GO" id="GO:0016887">
    <property type="term" value="F:ATP hydrolysis activity"/>
    <property type="evidence" value="ECO:0007669"/>
    <property type="project" value="InterPro"/>
</dbReference>
<dbReference type="InterPro" id="IPR027417">
    <property type="entry name" value="P-loop_NTPase"/>
</dbReference>
<dbReference type="Gene3D" id="1.20.58.760">
    <property type="entry name" value="Peptidase M41"/>
    <property type="match status" value="1"/>
</dbReference>
<organism evidence="3 4">
    <name type="scientific">Ramlibacter cellulosilyticus</name>
    <dbReference type="NCBI Taxonomy" id="2764187"/>
    <lineage>
        <taxon>Bacteria</taxon>
        <taxon>Pseudomonadati</taxon>
        <taxon>Pseudomonadota</taxon>
        <taxon>Betaproteobacteria</taxon>
        <taxon>Burkholderiales</taxon>
        <taxon>Comamonadaceae</taxon>
        <taxon>Ramlibacter</taxon>
    </lineage>
</organism>
<dbReference type="RefSeq" id="WP_187076350.1">
    <property type="nucleotide sequence ID" value="NZ_JACORT010000004.1"/>
</dbReference>
<dbReference type="Gene3D" id="1.10.8.60">
    <property type="match status" value="1"/>
</dbReference>
<dbReference type="Proteomes" id="UP000608513">
    <property type="component" value="Unassembled WGS sequence"/>
</dbReference>
<proteinExistence type="predicted"/>
<dbReference type="GO" id="GO:0005524">
    <property type="term" value="F:ATP binding"/>
    <property type="evidence" value="ECO:0007669"/>
    <property type="project" value="InterPro"/>
</dbReference>
<reference evidence="3" key="1">
    <citation type="submission" date="2020-08" db="EMBL/GenBank/DDBJ databases">
        <title>Ramlibacter sp. USB13 16S ribosomal RNA gene genome sequencing and assembly.</title>
        <authorList>
            <person name="Kang M."/>
        </authorList>
    </citation>
    <scope>NUCLEOTIDE SEQUENCE</scope>
    <source>
        <strain evidence="3">USB13</strain>
    </source>
</reference>
<dbReference type="GO" id="GO:0005886">
    <property type="term" value="C:plasma membrane"/>
    <property type="evidence" value="ECO:0007669"/>
    <property type="project" value="TreeGrafter"/>
</dbReference>
<dbReference type="InterPro" id="IPR003593">
    <property type="entry name" value="AAA+_ATPase"/>
</dbReference>
<evidence type="ECO:0000256" key="1">
    <source>
        <dbReference type="SAM" id="Phobius"/>
    </source>
</evidence>
<evidence type="ECO:0000259" key="2">
    <source>
        <dbReference type="SMART" id="SM00382"/>
    </source>
</evidence>
<dbReference type="GO" id="GO:0006508">
    <property type="term" value="P:proteolysis"/>
    <property type="evidence" value="ECO:0007669"/>
    <property type="project" value="InterPro"/>
</dbReference>
<keyword evidence="1" id="KW-1133">Transmembrane helix</keyword>
<dbReference type="GO" id="GO:0030163">
    <property type="term" value="P:protein catabolic process"/>
    <property type="evidence" value="ECO:0007669"/>
    <property type="project" value="TreeGrafter"/>
</dbReference>
<dbReference type="EMBL" id="JACORT010000004">
    <property type="protein sequence ID" value="MBC5783601.1"/>
    <property type="molecule type" value="Genomic_DNA"/>
</dbReference>
<keyword evidence="1" id="KW-0472">Membrane</keyword>
<keyword evidence="4" id="KW-1185">Reference proteome</keyword>
<dbReference type="Pfam" id="PF00004">
    <property type="entry name" value="AAA"/>
    <property type="match status" value="1"/>
</dbReference>
<dbReference type="PANTHER" id="PTHR23076:SF97">
    <property type="entry name" value="ATP-DEPENDENT ZINC METALLOPROTEASE YME1L1"/>
    <property type="match status" value="1"/>
</dbReference>
<dbReference type="Pfam" id="PF01434">
    <property type="entry name" value="Peptidase_M41"/>
    <property type="match status" value="1"/>
</dbReference>
<accession>A0A923MRI6</accession>